<keyword evidence="3 7" id="KW-0227">DNA damage</keyword>
<keyword evidence="4 7" id="KW-0233">DNA recombination</keyword>
<dbReference type="HAMAP" id="MF_00201">
    <property type="entry name" value="RecO"/>
    <property type="match status" value="1"/>
</dbReference>
<organism evidence="9">
    <name type="scientific">Eiseniibacteriota bacterium</name>
    <dbReference type="NCBI Taxonomy" id="2212470"/>
    <lineage>
        <taxon>Bacteria</taxon>
        <taxon>Candidatus Eiseniibacteriota</taxon>
    </lineage>
</organism>
<evidence type="ECO:0000256" key="3">
    <source>
        <dbReference type="ARBA" id="ARBA00022763"/>
    </source>
</evidence>
<gene>
    <name evidence="7 9" type="primary">recO</name>
    <name evidence="9" type="ORF">ENO08_08315</name>
</gene>
<dbReference type="PANTHER" id="PTHR33991">
    <property type="entry name" value="DNA REPAIR PROTEIN RECO"/>
    <property type="match status" value="1"/>
</dbReference>
<dbReference type="InterPro" id="IPR037278">
    <property type="entry name" value="ARFGAP/RecO"/>
</dbReference>
<evidence type="ECO:0000256" key="6">
    <source>
        <dbReference type="ARBA" id="ARBA00033409"/>
    </source>
</evidence>
<accession>A0A7V2F4E3</accession>
<comment type="function">
    <text evidence="7">Involved in DNA repair and RecF pathway recombination.</text>
</comment>
<name>A0A7V2F4E3_UNCEI</name>
<proteinExistence type="inferred from homology"/>
<comment type="similarity">
    <text evidence="1 7">Belongs to the RecO family.</text>
</comment>
<dbReference type="PANTHER" id="PTHR33991:SF1">
    <property type="entry name" value="DNA REPAIR PROTEIN RECO"/>
    <property type="match status" value="1"/>
</dbReference>
<dbReference type="InterPro" id="IPR042242">
    <property type="entry name" value="RecO_C"/>
</dbReference>
<feature type="domain" description="DNA replication/recombination mediator RecO N-terminal" evidence="8">
    <location>
        <begin position="1"/>
        <end position="80"/>
    </location>
</feature>
<dbReference type="GO" id="GO:0043590">
    <property type="term" value="C:bacterial nucleoid"/>
    <property type="evidence" value="ECO:0007669"/>
    <property type="project" value="TreeGrafter"/>
</dbReference>
<reference evidence="9" key="1">
    <citation type="journal article" date="2020" name="mSystems">
        <title>Genome- and Community-Level Interaction Insights into Carbon Utilization and Element Cycling Functions of Hydrothermarchaeota in Hydrothermal Sediment.</title>
        <authorList>
            <person name="Zhou Z."/>
            <person name="Liu Y."/>
            <person name="Xu W."/>
            <person name="Pan J."/>
            <person name="Luo Z.H."/>
            <person name="Li M."/>
        </authorList>
    </citation>
    <scope>NUCLEOTIDE SEQUENCE [LARGE SCALE GENOMIC DNA]</scope>
    <source>
        <strain evidence="9">SpSt-1233</strain>
    </source>
</reference>
<dbReference type="InterPro" id="IPR003717">
    <property type="entry name" value="RecO"/>
</dbReference>
<dbReference type="Pfam" id="PF11967">
    <property type="entry name" value="RecO_N"/>
    <property type="match status" value="1"/>
</dbReference>
<evidence type="ECO:0000259" key="8">
    <source>
        <dbReference type="Pfam" id="PF11967"/>
    </source>
</evidence>
<evidence type="ECO:0000256" key="4">
    <source>
        <dbReference type="ARBA" id="ARBA00023172"/>
    </source>
</evidence>
<evidence type="ECO:0000256" key="7">
    <source>
        <dbReference type="HAMAP-Rule" id="MF_00201"/>
    </source>
</evidence>
<dbReference type="SUPFAM" id="SSF57863">
    <property type="entry name" value="ArfGap/RecO-like zinc finger"/>
    <property type="match status" value="1"/>
</dbReference>
<keyword evidence="5 7" id="KW-0234">DNA repair</keyword>
<protein>
    <recommendedName>
        <fullName evidence="2 7">DNA repair protein RecO</fullName>
    </recommendedName>
    <alternativeName>
        <fullName evidence="6 7">Recombination protein O</fullName>
    </alternativeName>
</protein>
<dbReference type="Gene3D" id="1.20.1440.120">
    <property type="entry name" value="Recombination protein O, C-terminal domain"/>
    <property type="match status" value="1"/>
</dbReference>
<dbReference type="InterPro" id="IPR012340">
    <property type="entry name" value="NA-bd_OB-fold"/>
</dbReference>
<evidence type="ECO:0000256" key="1">
    <source>
        <dbReference type="ARBA" id="ARBA00007452"/>
    </source>
</evidence>
<dbReference type="Gene3D" id="2.40.50.140">
    <property type="entry name" value="Nucleic acid-binding proteins"/>
    <property type="match status" value="1"/>
</dbReference>
<evidence type="ECO:0000256" key="2">
    <source>
        <dbReference type="ARBA" id="ARBA00021310"/>
    </source>
</evidence>
<sequence>MSEIVKDRAVVLKTYEYGETSLVVSVLTRGSGKIRLLAKGANRKGSPFSGALRTGNVGEIVFYYKPERGLQTLKEIESRSIFENRVEDLEKLCIFQAGLEIVGRSVIEQEADERIFDLLERFIGALPEAGDAWGILFTLYVRLLKMSGVYPSTNVCAACGAELAGGFRAVPRTGRVTCAGCVSGDALVVSGRSVEALRRMEMGGFEGISLGSTERKEIGRFLHYLFLHHVEGYRLPGAFGILKEVNRT</sequence>
<evidence type="ECO:0000256" key="5">
    <source>
        <dbReference type="ARBA" id="ARBA00023204"/>
    </source>
</evidence>
<dbReference type="GO" id="GO:0006302">
    <property type="term" value="P:double-strand break repair"/>
    <property type="evidence" value="ECO:0007669"/>
    <property type="project" value="TreeGrafter"/>
</dbReference>
<dbReference type="Proteomes" id="UP000886069">
    <property type="component" value="Unassembled WGS sequence"/>
</dbReference>
<dbReference type="AlphaFoldDB" id="A0A7V2F4E3"/>
<evidence type="ECO:0000313" key="9">
    <source>
        <dbReference type="EMBL" id="HER44448.1"/>
    </source>
</evidence>
<dbReference type="GO" id="GO:0006310">
    <property type="term" value="P:DNA recombination"/>
    <property type="evidence" value="ECO:0007669"/>
    <property type="project" value="UniProtKB-UniRule"/>
</dbReference>
<dbReference type="NCBIfam" id="TIGR00613">
    <property type="entry name" value="reco"/>
    <property type="match status" value="1"/>
</dbReference>
<comment type="caution">
    <text evidence="9">The sequence shown here is derived from an EMBL/GenBank/DDBJ whole genome shotgun (WGS) entry which is preliminary data.</text>
</comment>
<dbReference type="Pfam" id="PF02565">
    <property type="entry name" value="RecO_C"/>
    <property type="match status" value="1"/>
</dbReference>
<dbReference type="SUPFAM" id="SSF50249">
    <property type="entry name" value="Nucleic acid-binding proteins"/>
    <property type="match status" value="1"/>
</dbReference>
<dbReference type="InterPro" id="IPR022572">
    <property type="entry name" value="DNA_rep/recomb_RecO_N"/>
</dbReference>
<dbReference type="EMBL" id="DSEC01000600">
    <property type="protein sequence ID" value="HER44448.1"/>
    <property type="molecule type" value="Genomic_DNA"/>
</dbReference>